<evidence type="ECO:0000313" key="3">
    <source>
        <dbReference type="Proteomes" id="UP000249499"/>
    </source>
</evidence>
<gene>
    <name evidence="2" type="ORF">PR017_08110</name>
</gene>
<organism evidence="2 3">
    <name type="scientific">Rhizobium tumorigenes</name>
    <dbReference type="NCBI Taxonomy" id="2041385"/>
    <lineage>
        <taxon>Bacteria</taxon>
        <taxon>Pseudomonadati</taxon>
        <taxon>Pseudomonadota</taxon>
        <taxon>Alphaproteobacteria</taxon>
        <taxon>Hyphomicrobiales</taxon>
        <taxon>Rhizobiaceae</taxon>
        <taxon>Rhizobium/Agrobacterium group</taxon>
        <taxon>Rhizobium</taxon>
    </lineage>
</organism>
<dbReference type="Proteomes" id="UP000249499">
    <property type="component" value="Chromosome"/>
</dbReference>
<name>A0AAF1KWJ3_9HYPH</name>
<dbReference type="Gene3D" id="2.60.120.1140">
    <property type="entry name" value="Protein of unknown function DUF192"/>
    <property type="match status" value="1"/>
</dbReference>
<dbReference type="Pfam" id="PF02643">
    <property type="entry name" value="DUF192"/>
    <property type="match status" value="1"/>
</dbReference>
<evidence type="ECO:0000313" key="2">
    <source>
        <dbReference type="EMBL" id="WFR97059.1"/>
    </source>
</evidence>
<keyword evidence="1" id="KW-0732">Signal</keyword>
<reference evidence="2 3" key="1">
    <citation type="journal article" date="2018" name="Sci. Rep.">
        <title>Rhizobium tumorigenes sp. nov., a novel plant tumorigenic bacterium isolated from cane gall tumors on thornless blackberry.</title>
        <authorList>
            <person name="Kuzmanovi N."/>
            <person name="Smalla K."/>
            <person name="Gronow S."/>
            <person name="PuBawska J."/>
        </authorList>
    </citation>
    <scope>NUCLEOTIDE SEQUENCE [LARGE SCALE GENOMIC DNA]</scope>
    <source>
        <strain evidence="2 3">1078</strain>
    </source>
</reference>
<feature type="chain" id="PRO_5042134836" evidence="1">
    <location>
        <begin position="30"/>
        <end position="166"/>
    </location>
</feature>
<dbReference type="KEGG" id="rtu:PR017_08110"/>
<dbReference type="PANTHER" id="PTHR37953:SF1">
    <property type="entry name" value="UPF0127 PROTEIN MJ1496"/>
    <property type="match status" value="1"/>
</dbReference>
<accession>A0AAF1KWJ3</accession>
<dbReference type="PANTHER" id="PTHR37953">
    <property type="entry name" value="UPF0127 PROTEIN MJ1496"/>
    <property type="match status" value="1"/>
</dbReference>
<dbReference type="AlphaFoldDB" id="A0AAF1KWJ3"/>
<dbReference type="InterPro" id="IPR038695">
    <property type="entry name" value="Saro_0823-like_sf"/>
</dbReference>
<dbReference type="RefSeq" id="WP_111221778.1">
    <property type="nucleotide sequence ID" value="NZ_CP117255.1"/>
</dbReference>
<dbReference type="EMBL" id="CP117255">
    <property type="protein sequence ID" value="WFR97059.1"/>
    <property type="molecule type" value="Genomic_DNA"/>
</dbReference>
<feature type="signal peptide" evidence="1">
    <location>
        <begin position="1"/>
        <end position="29"/>
    </location>
</feature>
<evidence type="ECO:0000256" key="1">
    <source>
        <dbReference type="SAM" id="SignalP"/>
    </source>
</evidence>
<reference evidence="3" key="2">
    <citation type="journal article" date="2023" name="MicrobiologyOpen">
        <title>Genomics of the tumorigenes clade of the family Rhizobiaceae and description of Rhizobium rhododendri sp. nov.</title>
        <authorList>
            <person name="Kuzmanovic N."/>
            <person name="diCenzo G.C."/>
            <person name="Bunk B."/>
            <person name="Sproeer C."/>
            <person name="Fruehling A."/>
            <person name="Neumann-Schaal M."/>
            <person name="Overmann J."/>
            <person name="Smalla K."/>
        </authorList>
    </citation>
    <scope>NUCLEOTIDE SEQUENCE [LARGE SCALE GENOMIC DNA]</scope>
    <source>
        <strain evidence="3">1078</strain>
    </source>
</reference>
<dbReference type="InterPro" id="IPR003795">
    <property type="entry name" value="DUF192"/>
</dbReference>
<sequence length="166" mass="17670">MAGRLASLLKSAPLALFLAVSSHAVTADAADAVKQAPHFASETLTITSKMGTVHTFIVEVAVSGPQREYGLMFRRQMAADHGMLFDFDTAQHVQMWMENTVLPLDMLFVDTAGGVTHVVENAVPYSQTIIDSGGPVKYVIELNGGIVKKLGLAVGDTVSSPTIGKR</sequence>
<protein>
    <submittedName>
        <fullName evidence="2">DUF192 domain-containing protein</fullName>
    </submittedName>
</protein>
<proteinExistence type="predicted"/>
<keyword evidence="3" id="KW-1185">Reference proteome</keyword>